<dbReference type="Proteomes" id="UP000053617">
    <property type="component" value="Unassembled WGS sequence"/>
</dbReference>
<keyword evidence="3" id="KW-1185">Reference proteome</keyword>
<dbReference type="STRING" id="1442369.A0A0D2H6I1"/>
<dbReference type="RefSeq" id="XP_013273124.1">
    <property type="nucleotide sequence ID" value="XM_013417670.1"/>
</dbReference>
<keyword evidence="1" id="KW-0175">Coiled coil</keyword>
<evidence type="ECO:0000256" key="1">
    <source>
        <dbReference type="SAM" id="Coils"/>
    </source>
</evidence>
<dbReference type="GeneID" id="25292033"/>
<proteinExistence type="predicted"/>
<reference evidence="2 3" key="1">
    <citation type="submission" date="2015-01" db="EMBL/GenBank/DDBJ databases">
        <title>The Genome Sequence of Rhinocladiella mackenzie CBS 650.93.</title>
        <authorList>
            <consortium name="The Broad Institute Genomics Platform"/>
            <person name="Cuomo C."/>
            <person name="de Hoog S."/>
            <person name="Gorbushina A."/>
            <person name="Stielow B."/>
            <person name="Teixiera M."/>
            <person name="Abouelleil A."/>
            <person name="Chapman S.B."/>
            <person name="Priest M."/>
            <person name="Young S.K."/>
            <person name="Wortman J."/>
            <person name="Nusbaum C."/>
            <person name="Birren B."/>
        </authorList>
    </citation>
    <scope>NUCLEOTIDE SEQUENCE [LARGE SCALE GENOMIC DNA]</scope>
    <source>
        <strain evidence="2 3">CBS 650.93</strain>
    </source>
</reference>
<dbReference type="OrthoDB" id="47330at2759"/>
<name>A0A0D2H6I1_9EURO</name>
<accession>A0A0D2H6I1</accession>
<dbReference type="HOGENOM" id="CLU_1205330_0_0_1"/>
<dbReference type="EMBL" id="KN847477">
    <property type="protein sequence ID" value="KIX05988.1"/>
    <property type="molecule type" value="Genomic_DNA"/>
</dbReference>
<organism evidence="2 3">
    <name type="scientific">Rhinocladiella mackenziei CBS 650.93</name>
    <dbReference type="NCBI Taxonomy" id="1442369"/>
    <lineage>
        <taxon>Eukaryota</taxon>
        <taxon>Fungi</taxon>
        <taxon>Dikarya</taxon>
        <taxon>Ascomycota</taxon>
        <taxon>Pezizomycotina</taxon>
        <taxon>Eurotiomycetes</taxon>
        <taxon>Chaetothyriomycetidae</taxon>
        <taxon>Chaetothyriales</taxon>
        <taxon>Herpotrichiellaceae</taxon>
        <taxon>Rhinocladiella</taxon>
    </lineage>
</organism>
<sequence length="230" mass="26282">MPDSKDDNKQWCLSEIERRKLAKDLSQTPVALHGKVYQDQEFFDPILANCEAACAESLLGYHMSLSVGRLQPVSLRRPKGHGKTELVRRLNHSLNLEIEIVDCTVFNREDEFFGPRPASQQLHHETSQKDDLAEYFDCVMISLGRITSEKDEVENFFVRLGRADKKLEEAVIATKSLEADFQKAREQIQALTGTLKSKGEDLAAMQEETAEQKEGFWKWLNGSKELRNCH</sequence>
<dbReference type="AlphaFoldDB" id="A0A0D2H6I1"/>
<evidence type="ECO:0000313" key="2">
    <source>
        <dbReference type="EMBL" id="KIX05988.1"/>
    </source>
</evidence>
<dbReference type="VEuPathDB" id="FungiDB:Z518_03962"/>
<protein>
    <submittedName>
        <fullName evidence="2">Uncharacterized protein</fullName>
    </submittedName>
</protein>
<gene>
    <name evidence="2" type="ORF">Z518_03962</name>
</gene>
<evidence type="ECO:0000313" key="3">
    <source>
        <dbReference type="Proteomes" id="UP000053617"/>
    </source>
</evidence>
<feature type="coiled-coil region" evidence="1">
    <location>
        <begin position="167"/>
        <end position="194"/>
    </location>
</feature>